<gene>
    <name evidence="1" type="ORF">LOK49_LG13G00532</name>
</gene>
<organism evidence="1 2">
    <name type="scientific">Camellia lanceoleosa</name>
    <dbReference type="NCBI Taxonomy" id="1840588"/>
    <lineage>
        <taxon>Eukaryota</taxon>
        <taxon>Viridiplantae</taxon>
        <taxon>Streptophyta</taxon>
        <taxon>Embryophyta</taxon>
        <taxon>Tracheophyta</taxon>
        <taxon>Spermatophyta</taxon>
        <taxon>Magnoliopsida</taxon>
        <taxon>eudicotyledons</taxon>
        <taxon>Gunneridae</taxon>
        <taxon>Pentapetalae</taxon>
        <taxon>asterids</taxon>
        <taxon>Ericales</taxon>
        <taxon>Theaceae</taxon>
        <taxon>Camellia</taxon>
    </lineage>
</organism>
<proteinExistence type="predicted"/>
<keyword evidence="2" id="KW-1185">Reference proteome</keyword>
<protein>
    <submittedName>
        <fullName evidence="1">Transcription factor bHLH78</fullName>
    </submittedName>
</protein>
<reference evidence="1 2" key="1">
    <citation type="journal article" date="2022" name="Plant J.">
        <title>Chromosome-level genome of Camellia lanceoleosa provides a valuable resource for understanding genome evolution and self-incompatibility.</title>
        <authorList>
            <person name="Gong W."/>
            <person name="Xiao S."/>
            <person name="Wang L."/>
            <person name="Liao Z."/>
            <person name="Chang Y."/>
            <person name="Mo W."/>
            <person name="Hu G."/>
            <person name="Li W."/>
            <person name="Zhao G."/>
            <person name="Zhu H."/>
            <person name="Hu X."/>
            <person name="Ji K."/>
            <person name="Xiang X."/>
            <person name="Song Q."/>
            <person name="Yuan D."/>
            <person name="Jin S."/>
            <person name="Zhang L."/>
        </authorList>
    </citation>
    <scope>NUCLEOTIDE SEQUENCE [LARGE SCALE GENOMIC DNA]</scope>
    <source>
        <strain evidence="1">SQ_2022a</strain>
    </source>
</reference>
<accession>A0ACC0FGB8</accession>
<dbReference type="EMBL" id="CM045771">
    <property type="protein sequence ID" value="KAI7987735.1"/>
    <property type="molecule type" value="Genomic_DNA"/>
</dbReference>
<name>A0ACC0FGB8_9ERIC</name>
<evidence type="ECO:0000313" key="1">
    <source>
        <dbReference type="EMBL" id="KAI7987735.1"/>
    </source>
</evidence>
<sequence length="380" mass="42339">MITYYEVFWHNLASLFADPGFAERAVKFSCFGSRSFNGRTSQLGLNNGELPYRLSPLMASVKLSRVSSSPSIKAAVSPVGAQENKNSTQTQMEMRSSIGSDTKFRKVLESATSDRTEFASSNEGSSISEKIPNGEMVLKIQFLLILGKENKVAEAEDDPNTKRFKPNEGSGSENDRVKTGDEDEKQKKANQKPPELPKDYIHVRARRGQATDRHSLAERVQREKISERMKLLQDLVPGCNKMCVNGKALMLDEIINYVRSFATTSRGKLGLFLSMKLASLFQPNGSFPHQTYPLDSSASAFFGQQTQEFPPVHTNLSNEDHTSTTLCQNNGMQLPPVDEFGQGLPQFLTLCEDDLQSIVQMGFGQEPKPQYRISIIPHEN</sequence>
<evidence type="ECO:0000313" key="2">
    <source>
        <dbReference type="Proteomes" id="UP001060215"/>
    </source>
</evidence>
<comment type="caution">
    <text evidence="1">The sequence shown here is derived from an EMBL/GenBank/DDBJ whole genome shotgun (WGS) entry which is preliminary data.</text>
</comment>
<dbReference type="Proteomes" id="UP001060215">
    <property type="component" value="Chromosome 14"/>
</dbReference>